<sequence>MDRIDRIEQQRQAIGMSLEDLSLRSGLAYNTVRDALRHISNPTQDTLDRMEIILGIDVTFPEDTPANVHIQETAARTKSQEASLFDIARQVSANYAKALDNYLKALHPALTYKQYLILNYVQAHPEGQITLTRISDELGLTYAIVRKAVESLQEETYIHRYNRGFNTHSKGYYYQLTPKGKRVHQAIQRDLTEYHQLLQKATGLAELDTITPNLIERIVPTMDRFIANRKSKP</sequence>
<accession>A0A347WI06</accession>
<gene>
    <name evidence="2" type="ORF">CL176_00970</name>
</gene>
<evidence type="ECO:0000313" key="3">
    <source>
        <dbReference type="Proteomes" id="UP000263232"/>
    </source>
</evidence>
<evidence type="ECO:0000259" key="1">
    <source>
        <dbReference type="PROSITE" id="PS50943"/>
    </source>
</evidence>
<dbReference type="InterPro" id="IPR010982">
    <property type="entry name" value="Lambda_DNA-bd_dom_sf"/>
</dbReference>
<reference evidence="2 3" key="1">
    <citation type="submission" date="2017-09" db="EMBL/GenBank/DDBJ databases">
        <title>Complete genome sequence of Oxytococcus suis strain ZY16052.</title>
        <authorList>
            <person name="Li F."/>
        </authorList>
    </citation>
    <scope>NUCLEOTIDE SEQUENCE [LARGE SCALE GENOMIC DNA]</scope>
    <source>
        <strain evidence="2 3">ZY16052</strain>
    </source>
</reference>
<dbReference type="Gene3D" id="1.10.10.10">
    <property type="entry name" value="Winged helix-like DNA-binding domain superfamily/Winged helix DNA-binding domain"/>
    <property type="match status" value="1"/>
</dbReference>
<dbReference type="Gene3D" id="1.10.260.40">
    <property type="entry name" value="lambda repressor-like DNA-binding domains"/>
    <property type="match status" value="1"/>
</dbReference>
<dbReference type="OrthoDB" id="5358347at2"/>
<dbReference type="KEGG" id="abae:CL176_00970"/>
<dbReference type="InterPro" id="IPR001387">
    <property type="entry name" value="Cro/C1-type_HTH"/>
</dbReference>
<proteinExistence type="predicted"/>
<dbReference type="SMART" id="SM00530">
    <property type="entry name" value="HTH_XRE"/>
    <property type="match status" value="1"/>
</dbReference>
<evidence type="ECO:0000313" key="2">
    <source>
        <dbReference type="EMBL" id="AXY24713.1"/>
    </source>
</evidence>
<dbReference type="Proteomes" id="UP000263232">
    <property type="component" value="Chromosome"/>
</dbReference>
<protein>
    <recommendedName>
        <fullName evidence="1">HTH cro/C1-type domain-containing protein</fullName>
    </recommendedName>
</protein>
<dbReference type="PROSITE" id="PS50943">
    <property type="entry name" value="HTH_CROC1"/>
    <property type="match status" value="1"/>
</dbReference>
<dbReference type="SUPFAM" id="SSF46785">
    <property type="entry name" value="Winged helix' DNA-binding domain"/>
    <property type="match status" value="1"/>
</dbReference>
<feature type="domain" description="HTH cro/C1-type" evidence="1">
    <location>
        <begin position="7"/>
        <end position="61"/>
    </location>
</feature>
<dbReference type="EMBL" id="CP023434">
    <property type="protein sequence ID" value="AXY24713.1"/>
    <property type="molecule type" value="Genomic_DNA"/>
</dbReference>
<dbReference type="InterPro" id="IPR036388">
    <property type="entry name" value="WH-like_DNA-bd_sf"/>
</dbReference>
<dbReference type="AlphaFoldDB" id="A0A347WI06"/>
<dbReference type="Pfam" id="PF01381">
    <property type="entry name" value="HTH_3"/>
    <property type="match status" value="1"/>
</dbReference>
<keyword evidence="3" id="KW-1185">Reference proteome</keyword>
<name>A0A347WI06_9LACT</name>
<dbReference type="SUPFAM" id="SSF47413">
    <property type="entry name" value="lambda repressor-like DNA-binding domains"/>
    <property type="match status" value="1"/>
</dbReference>
<dbReference type="CDD" id="cd00093">
    <property type="entry name" value="HTH_XRE"/>
    <property type="match status" value="1"/>
</dbReference>
<dbReference type="RefSeq" id="WP_118989637.1">
    <property type="nucleotide sequence ID" value="NZ_CP023434.1"/>
</dbReference>
<organism evidence="2 3">
    <name type="scientific">Suicoccus acidiformans</name>
    <dbReference type="NCBI Taxonomy" id="2036206"/>
    <lineage>
        <taxon>Bacteria</taxon>
        <taxon>Bacillati</taxon>
        <taxon>Bacillota</taxon>
        <taxon>Bacilli</taxon>
        <taxon>Lactobacillales</taxon>
        <taxon>Aerococcaceae</taxon>
        <taxon>Suicoccus</taxon>
    </lineage>
</organism>
<dbReference type="GO" id="GO:0003677">
    <property type="term" value="F:DNA binding"/>
    <property type="evidence" value="ECO:0007669"/>
    <property type="project" value="InterPro"/>
</dbReference>
<dbReference type="InterPro" id="IPR036390">
    <property type="entry name" value="WH_DNA-bd_sf"/>
</dbReference>